<feature type="compositionally biased region" description="Low complexity" evidence="1">
    <location>
        <begin position="163"/>
        <end position="175"/>
    </location>
</feature>
<feature type="signal peptide" evidence="2">
    <location>
        <begin position="1"/>
        <end position="20"/>
    </location>
</feature>
<feature type="chain" id="PRO_5024341845" evidence="2">
    <location>
        <begin position="21"/>
        <end position="583"/>
    </location>
</feature>
<feature type="region of interest" description="Disordered" evidence="1">
    <location>
        <begin position="23"/>
        <end position="43"/>
    </location>
</feature>
<dbReference type="EMBL" id="VXIT01000004">
    <property type="protein sequence ID" value="KAA6413273.1"/>
    <property type="molecule type" value="Genomic_DNA"/>
</dbReference>
<proteinExistence type="predicted"/>
<dbReference type="Proteomes" id="UP000324767">
    <property type="component" value="Unassembled WGS sequence"/>
</dbReference>
<keyword evidence="2" id="KW-0732">Signal</keyword>
<name>A0A5M8PX67_9LECA</name>
<evidence type="ECO:0000313" key="3">
    <source>
        <dbReference type="EMBL" id="KAA6413273.1"/>
    </source>
</evidence>
<evidence type="ECO:0000256" key="2">
    <source>
        <dbReference type="SAM" id="SignalP"/>
    </source>
</evidence>
<feature type="region of interest" description="Disordered" evidence="1">
    <location>
        <begin position="163"/>
        <end position="183"/>
    </location>
</feature>
<feature type="region of interest" description="Disordered" evidence="1">
    <location>
        <begin position="551"/>
        <end position="583"/>
    </location>
</feature>
<reference evidence="3 4" key="1">
    <citation type="submission" date="2019-09" db="EMBL/GenBank/DDBJ databases">
        <title>The hologenome of the rock-dwelling lichen Lasallia pustulata.</title>
        <authorList>
            <person name="Greshake Tzovaras B."/>
            <person name="Segers F."/>
            <person name="Bicker A."/>
            <person name="Dal Grande F."/>
            <person name="Otte J."/>
            <person name="Hankeln T."/>
            <person name="Schmitt I."/>
            <person name="Ebersberger I."/>
        </authorList>
    </citation>
    <scope>NUCLEOTIDE SEQUENCE [LARGE SCALE GENOMIC DNA]</scope>
    <source>
        <strain evidence="3">A1-1</strain>
    </source>
</reference>
<feature type="compositionally biased region" description="Low complexity" evidence="1">
    <location>
        <begin position="373"/>
        <end position="387"/>
    </location>
</feature>
<protein>
    <submittedName>
        <fullName evidence="3">Uncharacterized protein</fullName>
    </submittedName>
</protein>
<sequence>MRLLTLLPLTGVLSIAFAKAEPAQQNEPRCGNHTHTPPPFNPYTLSGAAKATGFSTVAPIYLNSSGTGSPSSVSNSSIAGALGFSVTSAILSTAPQGYYTPSSGSGAAPFPTANISSVASSIPLSTGGSSGRVAGPLSTGGSPSVVSASPLFLNSTTIGSTGSTAGAVGATGSSAKPKTTTKPIGTAISSPFLPLSTGVPSGSIVGPLSTGGGSLVSASPFFPNSSYTAGPTGSTAGATGATASSVTTENITKSSSSASFYSSALLLPLSTAGSSGSVSGPLSTGSGASVVSASPFYPNSSVVSPTGSSVSVGTVIPTVTAPVLPTSPVSTAGALSFSSSGSANSTSTPISYGLYPTAASTASGGGPIESSNGTITSLSPSSTGSPLFLNTTSTPAPSISSVGGALGFNNTTTSTSSSSGISGASASSKISYNSTSVAGASRASASTGLAYYSPSSSSLPTPSPSSTAGANSASPSPSFNLTSTAASSTSTAGTVGPSSSFSVTSNSSSSIAGATGATGASSTSSILTTFHTSTTSTSKFTPASYTKSEPSEYFWHHRKPHKPEGWDNPWSYGYGTDDGYDSE</sequence>
<feature type="region of interest" description="Disordered" evidence="1">
    <location>
        <begin position="453"/>
        <end position="507"/>
    </location>
</feature>
<dbReference type="AlphaFoldDB" id="A0A5M8PX67"/>
<organism evidence="3 4">
    <name type="scientific">Lasallia pustulata</name>
    <dbReference type="NCBI Taxonomy" id="136370"/>
    <lineage>
        <taxon>Eukaryota</taxon>
        <taxon>Fungi</taxon>
        <taxon>Dikarya</taxon>
        <taxon>Ascomycota</taxon>
        <taxon>Pezizomycotina</taxon>
        <taxon>Lecanoromycetes</taxon>
        <taxon>OSLEUM clade</taxon>
        <taxon>Umbilicariomycetidae</taxon>
        <taxon>Umbilicariales</taxon>
        <taxon>Umbilicariaceae</taxon>
        <taxon>Lasallia</taxon>
    </lineage>
</organism>
<evidence type="ECO:0000313" key="4">
    <source>
        <dbReference type="Proteomes" id="UP000324767"/>
    </source>
</evidence>
<evidence type="ECO:0000256" key="1">
    <source>
        <dbReference type="SAM" id="MobiDB-lite"/>
    </source>
</evidence>
<accession>A0A5M8PX67</accession>
<feature type="region of interest" description="Disordered" evidence="1">
    <location>
        <begin position="362"/>
        <end position="392"/>
    </location>
</feature>
<gene>
    <name evidence="3" type="ORF">FRX48_03017</name>
</gene>
<comment type="caution">
    <text evidence="3">The sequence shown here is derived from an EMBL/GenBank/DDBJ whole genome shotgun (WGS) entry which is preliminary data.</text>
</comment>